<dbReference type="eggNOG" id="COG1538">
    <property type="taxonomic scope" value="Bacteria"/>
</dbReference>
<dbReference type="Proteomes" id="UP000019276">
    <property type="component" value="Unassembled WGS sequence"/>
</dbReference>
<comment type="caution">
    <text evidence="2">The sequence shown here is derived from an EMBL/GenBank/DDBJ whole genome shotgun (WGS) entry which is preliminary data.</text>
</comment>
<reference evidence="2 3" key="1">
    <citation type="journal article" date="2014" name="Genome Announc.">
        <title>Draft Genome Sequence of the Agar-Degrading Bacterium Catenovulum sp. Strain DS-2, Isolated from Intestines of Haliotis diversicolor.</title>
        <authorList>
            <person name="Shan D."/>
            <person name="Li X."/>
            <person name="Gu Z."/>
            <person name="Wei G."/>
            <person name="Gao Z."/>
            <person name="Shao Z."/>
        </authorList>
    </citation>
    <scope>NUCLEOTIDE SEQUENCE [LARGE SCALE GENOMIC DNA]</scope>
    <source>
        <strain evidence="2 3">DS-2</strain>
    </source>
</reference>
<proteinExistence type="inferred from homology"/>
<dbReference type="SUPFAM" id="SSF56954">
    <property type="entry name" value="Outer membrane efflux proteins (OEP)"/>
    <property type="match status" value="1"/>
</dbReference>
<dbReference type="Pfam" id="PF02321">
    <property type="entry name" value="OEP"/>
    <property type="match status" value="2"/>
</dbReference>
<sequence>MDIQIPEQWQSLQSDVATPQHNTQLLQLPNELQGLIAQALAQNTDFSVAMQRLQMSAADLQIAQGQLLPDVSAASGWSYNERFNDNDKRIDSKSLSHKLRVAWELDVWGRLAEQENAASADWQAVQADYQDAQQSLVAQVIQAYLDLTLNTELSALFAANFANQQKRVSTMLNRVDLGLAKPVDLYLAKTSLHNIETQLSTQKSRVNAARSRLNILLGRYPTSPLKLNFEPVQIADFSLSINPANVLQSRPDIRAAEYRVASAFNQWKSSSKGYLPSFRLAADISSSESSLRDLFNWQSWLARLAADISMPIFDADRLENIHLKNASKEQIAWLNYQKRILTAMKEIESSVYAEYELNERKSAIFQSTNAIQAAEQLLLAQYEQGITNSSSVFNIQSRRINSQADLVRVNHAILSNRVTLTLALGEHFNFEVKANETY</sequence>
<dbReference type="EMBL" id="ARZY01000019">
    <property type="protein sequence ID" value="EWH09773.1"/>
    <property type="molecule type" value="Genomic_DNA"/>
</dbReference>
<gene>
    <name evidence="2" type="ORF">DS2_10818</name>
</gene>
<dbReference type="AlphaFoldDB" id="W7QPF2"/>
<evidence type="ECO:0000313" key="3">
    <source>
        <dbReference type="Proteomes" id="UP000019276"/>
    </source>
</evidence>
<dbReference type="STRING" id="1328313.DS2_10818"/>
<dbReference type="Gene3D" id="1.20.1600.10">
    <property type="entry name" value="Outer membrane efflux proteins (OEP)"/>
    <property type="match status" value="1"/>
</dbReference>
<dbReference type="PATRIC" id="fig|1328313.3.peg.2211"/>
<organism evidence="2 3">
    <name type="scientific">Catenovulum agarivorans DS-2</name>
    <dbReference type="NCBI Taxonomy" id="1328313"/>
    <lineage>
        <taxon>Bacteria</taxon>
        <taxon>Pseudomonadati</taxon>
        <taxon>Pseudomonadota</taxon>
        <taxon>Gammaproteobacteria</taxon>
        <taxon>Alteromonadales</taxon>
        <taxon>Alteromonadaceae</taxon>
        <taxon>Catenovulum</taxon>
    </lineage>
</organism>
<name>W7QPF2_9ALTE</name>
<dbReference type="GO" id="GO:0015562">
    <property type="term" value="F:efflux transmembrane transporter activity"/>
    <property type="evidence" value="ECO:0007669"/>
    <property type="project" value="InterPro"/>
</dbReference>
<dbReference type="InterPro" id="IPR003423">
    <property type="entry name" value="OMP_efflux"/>
</dbReference>
<evidence type="ECO:0000256" key="1">
    <source>
        <dbReference type="ARBA" id="ARBA00007613"/>
    </source>
</evidence>
<keyword evidence="3" id="KW-1185">Reference proteome</keyword>
<dbReference type="Gene3D" id="2.20.200.10">
    <property type="entry name" value="Outer membrane efflux proteins (OEP)"/>
    <property type="match status" value="1"/>
</dbReference>
<protein>
    <submittedName>
        <fullName evidence="2">Outer membrane transport protein</fullName>
    </submittedName>
</protein>
<evidence type="ECO:0000313" key="2">
    <source>
        <dbReference type="EMBL" id="EWH09773.1"/>
    </source>
</evidence>
<dbReference type="InterPro" id="IPR010131">
    <property type="entry name" value="MdtP/NodT-like"/>
</dbReference>
<dbReference type="PANTHER" id="PTHR30203">
    <property type="entry name" value="OUTER MEMBRANE CATION EFFLUX PROTEIN"/>
    <property type="match status" value="1"/>
</dbReference>
<accession>W7QPF2</accession>
<comment type="similarity">
    <text evidence="1">Belongs to the outer membrane factor (OMF) (TC 1.B.17) family.</text>
</comment>